<keyword evidence="1" id="KW-0812">Transmembrane</keyword>
<organism evidence="2 3">
    <name type="scientific">Candidatus Woesebacteria bacterium GW2011_GWC2_31_9</name>
    <dbReference type="NCBI Taxonomy" id="1618586"/>
    <lineage>
        <taxon>Bacteria</taxon>
        <taxon>Candidatus Woeseibacteriota</taxon>
    </lineage>
</organism>
<feature type="transmembrane region" description="Helical" evidence="1">
    <location>
        <begin position="106"/>
        <end position="127"/>
    </location>
</feature>
<gene>
    <name evidence="2" type="ORF">UR21_C0010G0002</name>
</gene>
<dbReference type="GO" id="GO:0016740">
    <property type="term" value="F:transferase activity"/>
    <property type="evidence" value="ECO:0007669"/>
    <property type="project" value="UniProtKB-KW"/>
</dbReference>
<feature type="transmembrane region" description="Helical" evidence="1">
    <location>
        <begin position="155"/>
        <end position="174"/>
    </location>
</feature>
<dbReference type="Proteomes" id="UP000034803">
    <property type="component" value="Unassembled WGS sequence"/>
</dbReference>
<dbReference type="EMBL" id="LBOI01000010">
    <property type="protein sequence ID" value="KKP31360.1"/>
    <property type="molecule type" value="Genomic_DNA"/>
</dbReference>
<keyword evidence="1" id="KW-0472">Membrane</keyword>
<comment type="caution">
    <text evidence="2">The sequence shown here is derived from an EMBL/GenBank/DDBJ whole genome shotgun (WGS) entry which is preliminary data.</text>
</comment>
<accession>A0A0G0AXS5</accession>
<feature type="transmembrane region" description="Helical" evidence="1">
    <location>
        <begin position="358"/>
        <end position="374"/>
    </location>
</feature>
<feature type="transmembrane region" description="Helical" evidence="1">
    <location>
        <begin position="64"/>
        <end position="85"/>
    </location>
</feature>
<feature type="transmembrane region" description="Helical" evidence="1">
    <location>
        <begin position="288"/>
        <end position="306"/>
    </location>
</feature>
<feature type="transmembrane region" description="Helical" evidence="1">
    <location>
        <begin position="336"/>
        <end position="351"/>
    </location>
</feature>
<feature type="transmembrane region" description="Helical" evidence="1">
    <location>
        <begin position="246"/>
        <end position="268"/>
    </location>
</feature>
<keyword evidence="1" id="KW-1133">Transmembrane helix</keyword>
<feature type="transmembrane region" description="Helical" evidence="1">
    <location>
        <begin position="394"/>
        <end position="411"/>
    </location>
</feature>
<proteinExistence type="predicted"/>
<reference evidence="2 3" key="1">
    <citation type="journal article" date="2015" name="Nature">
        <title>rRNA introns, odd ribosomes, and small enigmatic genomes across a large radiation of phyla.</title>
        <authorList>
            <person name="Brown C.T."/>
            <person name="Hug L.A."/>
            <person name="Thomas B.C."/>
            <person name="Sharon I."/>
            <person name="Castelle C.J."/>
            <person name="Singh A."/>
            <person name="Wilkins M.J."/>
            <person name="Williams K.H."/>
            <person name="Banfield J.F."/>
        </authorList>
    </citation>
    <scope>NUCLEOTIDE SEQUENCE [LARGE SCALE GENOMIC DNA]</scope>
</reference>
<keyword evidence="2" id="KW-0808">Transferase</keyword>
<protein>
    <submittedName>
        <fullName evidence="2">Glycosyl transferase family 39</fullName>
    </submittedName>
</protein>
<evidence type="ECO:0000313" key="2">
    <source>
        <dbReference type="EMBL" id="KKP31360.1"/>
    </source>
</evidence>
<sequence>MKKIFKIILLALLLRLVVSFLGYHGDVNDFYWWTRDLVSNGLTGFYDHNIANATQPIYPPVTSYLFWFTGILHNIFWQVVWFLNVNIKIFPSNLIFWLESPQGWYVFNKLPAIFSDLGIIYVLYLFAKDLKDKKAGLLAAKIFAFFPVFWYNSSLWGQTESIFALPMIGAFYLLHKGKLKSSMLIYTLALLTKPTAFFAFPVFVYWLFRKGKIKEIFIGMLFSLILILSLYFPFHPNGLLTWVISFYLRSLNGVLGYMVANAFNFWALFFGFDNRPDTSLFLGIPANILGKGVYIISAIAPFILLLKKNFGTKSILLMATILSFIAFMFLPRMHERYFYPVLVLLIPVAVADKKIRKLFYFFSTMHLLNLYHFWWVPKIDILVSIFSNHFFEKILLTLNLIFFIYLIYLFLKDYAKTN</sequence>
<dbReference type="AlphaFoldDB" id="A0A0G0AXS5"/>
<feature type="transmembrane region" description="Helical" evidence="1">
    <location>
        <begin position="313"/>
        <end position="330"/>
    </location>
</feature>
<name>A0A0G0AXS5_9BACT</name>
<evidence type="ECO:0000256" key="1">
    <source>
        <dbReference type="SAM" id="Phobius"/>
    </source>
</evidence>
<feature type="transmembrane region" description="Helical" evidence="1">
    <location>
        <begin position="183"/>
        <end position="204"/>
    </location>
</feature>
<evidence type="ECO:0000313" key="3">
    <source>
        <dbReference type="Proteomes" id="UP000034803"/>
    </source>
</evidence>
<feature type="transmembrane region" description="Helical" evidence="1">
    <location>
        <begin position="216"/>
        <end position="234"/>
    </location>
</feature>